<feature type="compositionally biased region" description="Basic residues" evidence="1">
    <location>
        <begin position="215"/>
        <end position="230"/>
    </location>
</feature>
<feature type="compositionally biased region" description="Polar residues" evidence="1">
    <location>
        <begin position="475"/>
        <end position="492"/>
    </location>
</feature>
<accession>A0A4Z1P3F5</accession>
<evidence type="ECO:0000313" key="3">
    <source>
        <dbReference type="Proteomes" id="UP000298493"/>
    </source>
</evidence>
<feature type="compositionally biased region" description="Low complexity" evidence="1">
    <location>
        <begin position="455"/>
        <end position="474"/>
    </location>
</feature>
<evidence type="ECO:0008006" key="4">
    <source>
        <dbReference type="Google" id="ProtNLM"/>
    </source>
</evidence>
<proteinExistence type="predicted"/>
<feature type="region of interest" description="Disordered" evidence="1">
    <location>
        <begin position="455"/>
        <end position="492"/>
    </location>
</feature>
<dbReference type="EMBL" id="SNSC02000013">
    <property type="protein sequence ID" value="TID18715.1"/>
    <property type="molecule type" value="Genomic_DNA"/>
</dbReference>
<dbReference type="PANTHER" id="PTHR14778:SF2">
    <property type="entry name" value="KINETOCHORE-ASSOCIATED PROTEIN DSN1 HOMOLOG"/>
    <property type="match status" value="1"/>
</dbReference>
<feature type="compositionally biased region" description="Basic and acidic residues" evidence="1">
    <location>
        <begin position="23"/>
        <end position="32"/>
    </location>
</feature>
<gene>
    <name evidence="2" type="ORF">E6O75_ATG05836</name>
</gene>
<dbReference type="OrthoDB" id="3364649at2759"/>
<feature type="compositionally biased region" description="Basic and acidic residues" evidence="1">
    <location>
        <begin position="140"/>
        <end position="176"/>
    </location>
</feature>
<dbReference type="GO" id="GO:0007059">
    <property type="term" value="P:chromosome segregation"/>
    <property type="evidence" value="ECO:0007669"/>
    <property type="project" value="InterPro"/>
</dbReference>
<sequence>MQSTQRPSRRRTTRHLFNDEDEPPAKRSKVEENTAANAGSKQANGKVQVPKAKRPKRAYDEDADGFQFTRKTRSKADEPVSGSTKTRETAATKRKKDSMLYSGSSETEQPGNRRRSARLSTDKDTLPRPKAPAAKPTRTRKLDEPKPPVPEKSKVVKTSKMEAPRPKKPELDREGSPDVAPTQLRVEKPRDGTKIALPFADTPVIRRNKEMRQQTKSKHRRSSTGLRGRRASSLIESGTSNGRIIHTYSTKYVSKSASKIVRFSSLFSEAESEPQCDDDDDEHTEEYFTNDFLDYVAVPHADVSITDFYKHIEQSLPEPRRMKQLLTWCGTRALPEKAHGGTGDAGEMLAKDSARHISEELLKDFANKAEMSDWFSREDGPVEEDISVVKKPNPRNIRNAEKLKELEDEIARLQGEKQSWEGLLSTKSSPKSQPSDPAKIEPELLDPAQAAILTTLEPSSTPTPNVTTTIPTKSSQNETNPTPSDSHPTLSSRINRIVDSLEPRIDLFADGIHKISQYRLAAERVADKLLSSTADKLESRDQAAKEASGTAGVGAKEVLSALGGALSGSSR</sequence>
<feature type="region of interest" description="Disordered" evidence="1">
    <location>
        <begin position="417"/>
        <end position="440"/>
    </location>
</feature>
<dbReference type="GO" id="GO:0051301">
    <property type="term" value="P:cell division"/>
    <property type="evidence" value="ECO:0007669"/>
    <property type="project" value="InterPro"/>
</dbReference>
<feature type="compositionally biased region" description="Polar residues" evidence="1">
    <location>
        <begin position="34"/>
        <end position="45"/>
    </location>
</feature>
<feature type="compositionally biased region" description="Polar residues" evidence="1">
    <location>
        <begin position="425"/>
        <end position="435"/>
    </location>
</feature>
<protein>
    <recommendedName>
        <fullName evidence="4">Kinetochore protein mis13</fullName>
    </recommendedName>
</protein>
<reference evidence="2 3" key="1">
    <citation type="submission" date="2019-04" db="EMBL/GenBank/DDBJ databases">
        <title>High contiguity whole genome sequence and gene annotation resource for two Venturia nashicola isolates.</title>
        <authorList>
            <person name="Prokchorchik M."/>
            <person name="Won K."/>
            <person name="Lee Y."/>
            <person name="Choi E.D."/>
            <person name="Segonzac C."/>
            <person name="Sohn K.H."/>
        </authorList>
    </citation>
    <scope>NUCLEOTIDE SEQUENCE [LARGE SCALE GENOMIC DNA]</scope>
    <source>
        <strain evidence="2 3">PRI2</strain>
    </source>
</reference>
<keyword evidence="3" id="KW-1185">Reference proteome</keyword>
<evidence type="ECO:0000256" key="1">
    <source>
        <dbReference type="SAM" id="MobiDB-lite"/>
    </source>
</evidence>
<evidence type="ECO:0000313" key="2">
    <source>
        <dbReference type="EMBL" id="TID18715.1"/>
    </source>
</evidence>
<feature type="region of interest" description="Disordered" evidence="1">
    <location>
        <begin position="535"/>
        <end position="554"/>
    </location>
</feature>
<name>A0A4Z1P3F5_9PEZI</name>
<dbReference type="Proteomes" id="UP000298493">
    <property type="component" value="Unassembled WGS sequence"/>
</dbReference>
<dbReference type="PANTHER" id="PTHR14778">
    <property type="entry name" value="KINETOCHORE-ASSOCIATED PROTEIN DSN1 HOMOLOG"/>
    <property type="match status" value="1"/>
</dbReference>
<dbReference type="AlphaFoldDB" id="A0A4Z1P3F5"/>
<feature type="compositionally biased region" description="Polar residues" evidence="1">
    <location>
        <begin position="101"/>
        <end position="110"/>
    </location>
</feature>
<dbReference type="Pfam" id="PF08202">
    <property type="entry name" value="MIS13"/>
    <property type="match status" value="2"/>
</dbReference>
<dbReference type="STRING" id="86259.A0A4Z1P3F5"/>
<dbReference type="InterPro" id="IPR013218">
    <property type="entry name" value="Dsn1/Mis13"/>
</dbReference>
<feature type="region of interest" description="Disordered" evidence="1">
    <location>
        <begin position="1"/>
        <end position="231"/>
    </location>
</feature>
<comment type="caution">
    <text evidence="2">The sequence shown here is derived from an EMBL/GenBank/DDBJ whole genome shotgun (WGS) entry which is preliminary data.</text>
</comment>
<organism evidence="2 3">
    <name type="scientific">Venturia nashicola</name>
    <dbReference type="NCBI Taxonomy" id="86259"/>
    <lineage>
        <taxon>Eukaryota</taxon>
        <taxon>Fungi</taxon>
        <taxon>Dikarya</taxon>
        <taxon>Ascomycota</taxon>
        <taxon>Pezizomycotina</taxon>
        <taxon>Dothideomycetes</taxon>
        <taxon>Pleosporomycetidae</taxon>
        <taxon>Venturiales</taxon>
        <taxon>Venturiaceae</taxon>
        <taxon>Venturia</taxon>
    </lineage>
</organism>
<feature type="compositionally biased region" description="Basic and acidic residues" evidence="1">
    <location>
        <begin position="535"/>
        <end position="544"/>
    </location>
</feature>
<dbReference type="GO" id="GO:0000444">
    <property type="term" value="C:MIS12/MIND type complex"/>
    <property type="evidence" value="ECO:0007669"/>
    <property type="project" value="InterPro"/>
</dbReference>